<evidence type="ECO:0000313" key="2">
    <source>
        <dbReference type="Proteomes" id="UP001459277"/>
    </source>
</evidence>
<comment type="caution">
    <text evidence="1">The sequence shown here is derived from an EMBL/GenBank/DDBJ whole genome shotgun (WGS) entry which is preliminary data.</text>
</comment>
<dbReference type="PANTHER" id="PTHR31635">
    <property type="entry name" value="REVERSE TRANSCRIPTASE DOMAIN-CONTAINING PROTEIN-RELATED"/>
    <property type="match status" value="1"/>
</dbReference>
<sequence length="476" mass="55292">MKKVKSKIGFANGFYVQQKGKGGGLAMFWRKDVNLEIKSYSRHHIDGVIVEEETGFKWRITGFYGHPKTHCRKESWSFLNTLNRQYQLPWLCLGDFNEILKREEKLGGPPRPHQQIEAFRDIVDKCGFKDIGYNGPDYTWCKQQEGENRVYIRLDQAFATMDWLDHFQNIKLTDRRKCRFHFEAIWTRRADCKELIKEVWDGGTNLSSPNGLRIGLKQCAEALSKWSKSTFGQLPKKIQEKKRAISELIKGDCDGRNGPEINRLRREVNNLLDEEEMWWQQRSRVQWLGEGDRNTKYFHHRASERRKKNAISGLWSEDGAWCESKEGIASTVMAYFEDIYISTNPTRIDEVTNMIPIKVTEEMNVELNRDFTSEEVRAALYQMHPTKAPGPDGMSAIFYQKYWEIVGTNVTNMVLNVLNSNAPLSDINNTNIVLVPKVKKPIRMKDFRPISLSNVCYKLVSKVLANRLKAILPQII</sequence>
<keyword evidence="2" id="KW-1185">Reference proteome</keyword>
<evidence type="ECO:0000313" key="1">
    <source>
        <dbReference type="EMBL" id="KAL0011161.1"/>
    </source>
</evidence>
<dbReference type="AlphaFoldDB" id="A0AAW2DQ61"/>
<proteinExistence type="predicted"/>
<dbReference type="Gene3D" id="3.60.10.10">
    <property type="entry name" value="Endonuclease/exonuclease/phosphatase"/>
    <property type="match status" value="1"/>
</dbReference>
<dbReference type="Proteomes" id="UP001459277">
    <property type="component" value="Unassembled WGS sequence"/>
</dbReference>
<evidence type="ECO:0008006" key="3">
    <source>
        <dbReference type="Google" id="ProtNLM"/>
    </source>
</evidence>
<reference evidence="1 2" key="1">
    <citation type="submission" date="2024-01" db="EMBL/GenBank/DDBJ databases">
        <title>A telomere-to-telomere, gap-free genome of sweet tea (Lithocarpus litseifolius).</title>
        <authorList>
            <person name="Zhou J."/>
        </authorList>
    </citation>
    <scope>NUCLEOTIDE SEQUENCE [LARGE SCALE GENOMIC DNA]</scope>
    <source>
        <strain evidence="1">Zhou-2022a</strain>
        <tissue evidence="1">Leaf</tissue>
    </source>
</reference>
<gene>
    <name evidence="1" type="ORF">SO802_006269</name>
</gene>
<dbReference type="SUPFAM" id="SSF56219">
    <property type="entry name" value="DNase I-like"/>
    <property type="match status" value="1"/>
</dbReference>
<dbReference type="EMBL" id="JAZDWU010000002">
    <property type="protein sequence ID" value="KAL0011161.1"/>
    <property type="molecule type" value="Genomic_DNA"/>
</dbReference>
<protein>
    <recommendedName>
        <fullName evidence="3">Reverse transcriptase</fullName>
    </recommendedName>
</protein>
<dbReference type="PANTHER" id="PTHR31635:SF196">
    <property type="entry name" value="REVERSE TRANSCRIPTASE DOMAIN-CONTAINING PROTEIN-RELATED"/>
    <property type="match status" value="1"/>
</dbReference>
<organism evidence="1 2">
    <name type="scientific">Lithocarpus litseifolius</name>
    <dbReference type="NCBI Taxonomy" id="425828"/>
    <lineage>
        <taxon>Eukaryota</taxon>
        <taxon>Viridiplantae</taxon>
        <taxon>Streptophyta</taxon>
        <taxon>Embryophyta</taxon>
        <taxon>Tracheophyta</taxon>
        <taxon>Spermatophyta</taxon>
        <taxon>Magnoliopsida</taxon>
        <taxon>eudicotyledons</taxon>
        <taxon>Gunneridae</taxon>
        <taxon>Pentapetalae</taxon>
        <taxon>rosids</taxon>
        <taxon>fabids</taxon>
        <taxon>Fagales</taxon>
        <taxon>Fagaceae</taxon>
        <taxon>Lithocarpus</taxon>
    </lineage>
</organism>
<accession>A0AAW2DQ61</accession>
<name>A0AAW2DQ61_9ROSI</name>
<dbReference type="InterPro" id="IPR036691">
    <property type="entry name" value="Endo/exonu/phosph_ase_sf"/>
</dbReference>